<organism evidence="2">
    <name type="scientific">marine metagenome</name>
    <dbReference type="NCBI Taxonomy" id="408172"/>
    <lineage>
        <taxon>unclassified sequences</taxon>
        <taxon>metagenomes</taxon>
        <taxon>ecological metagenomes</taxon>
    </lineage>
</organism>
<dbReference type="EMBL" id="UINC01177859">
    <property type="protein sequence ID" value="SVD85715.1"/>
    <property type="molecule type" value="Genomic_DNA"/>
</dbReference>
<sequence>VPEIEGDAISGLQSWRWAHDGGFDYSTEDLLPRGPMPAKWMEYRGHYLHGSKAVLSYAINGRGVLEMPAKSPGFRAIVHTLRVAPGSQALQLSVAQLEGEGARLGFLDPKSATVNLQSAGKSSSERLAVMGFPAKGPLERFVAAATFGDSDGLDWSFDGQGRAILTIPASKKSRLFQVIRYSAKTDAQLLSMAGYLRHLKLKNALPDPAKLLRGGKLRWPEVATTKGSLGKGDAPYLMDTLTLPAKKPGKVWFRTSSLAFFP</sequence>
<reference evidence="2" key="1">
    <citation type="submission" date="2018-05" db="EMBL/GenBank/DDBJ databases">
        <authorList>
            <person name="Lanie J.A."/>
            <person name="Ng W.-L."/>
            <person name="Kazmierczak K.M."/>
            <person name="Andrzejewski T.M."/>
            <person name="Davidsen T.M."/>
            <person name="Wayne K.J."/>
            <person name="Tettelin H."/>
            <person name="Glass J.I."/>
            <person name="Rusch D."/>
            <person name="Podicherti R."/>
            <person name="Tsui H.-C.T."/>
            <person name="Winkler M.E."/>
        </authorList>
    </citation>
    <scope>NUCLEOTIDE SEQUENCE</scope>
</reference>
<evidence type="ECO:0000259" key="1">
    <source>
        <dbReference type="Pfam" id="PF20601"/>
    </source>
</evidence>
<feature type="domain" description="DUF6797" evidence="1">
    <location>
        <begin position="2"/>
        <end position="66"/>
    </location>
</feature>
<dbReference type="Pfam" id="PF20601">
    <property type="entry name" value="DUF6797"/>
    <property type="match status" value="1"/>
</dbReference>
<protein>
    <recommendedName>
        <fullName evidence="1">DUF6797 domain-containing protein</fullName>
    </recommendedName>
</protein>
<feature type="non-terminal residue" evidence="2">
    <location>
        <position position="262"/>
    </location>
</feature>
<dbReference type="AlphaFoldDB" id="A0A382YS66"/>
<dbReference type="InterPro" id="IPR046476">
    <property type="entry name" value="DUF6797"/>
</dbReference>
<proteinExistence type="predicted"/>
<evidence type="ECO:0000313" key="2">
    <source>
        <dbReference type="EMBL" id="SVD85715.1"/>
    </source>
</evidence>
<name>A0A382YS66_9ZZZZ</name>
<accession>A0A382YS66</accession>
<feature type="non-terminal residue" evidence="2">
    <location>
        <position position="1"/>
    </location>
</feature>
<gene>
    <name evidence="2" type="ORF">METZ01_LOCUS438569</name>
</gene>